<evidence type="ECO:0000313" key="1">
    <source>
        <dbReference type="EMBL" id="SVE56918.1"/>
    </source>
</evidence>
<gene>
    <name evidence="1" type="ORF">METZ01_LOCUS509772</name>
</gene>
<dbReference type="EMBL" id="UINC01226434">
    <property type="protein sequence ID" value="SVE56918.1"/>
    <property type="molecule type" value="Genomic_DNA"/>
</dbReference>
<organism evidence="1">
    <name type="scientific">marine metagenome</name>
    <dbReference type="NCBI Taxonomy" id="408172"/>
    <lineage>
        <taxon>unclassified sequences</taxon>
        <taxon>metagenomes</taxon>
        <taxon>ecological metagenomes</taxon>
    </lineage>
</organism>
<sequence>MKQLVYLAIFVLAACGQTDRKLGASKKKTEPLEVVVVNYPLQYFAKRIGGEQVKVALPVPAAEDPADWRPAGAPAREFIA</sequence>
<dbReference type="SUPFAM" id="SSF53807">
    <property type="entry name" value="Helical backbone' metal receptor"/>
    <property type="match status" value="1"/>
</dbReference>
<feature type="non-terminal residue" evidence="1">
    <location>
        <position position="80"/>
    </location>
</feature>
<proteinExistence type="predicted"/>
<dbReference type="Gene3D" id="3.40.50.1980">
    <property type="entry name" value="Nitrogenase molybdenum iron protein domain"/>
    <property type="match status" value="1"/>
</dbReference>
<accession>A0A383ELF5</accession>
<reference evidence="1" key="1">
    <citation type="submission" date="2018-05" db="EMBL/GenBank/DDBJ databases">
        <authorList>
            <person name="Lanie J.A."/>
            <person name="Ng W.-L."/>
            <person name="Kazmierczak K.M."/>
            <person name="Andrzejewski T.M."/>
            <person name="Davidsen T.M."/>
            <person name="Wayne K.J."/>
            <person name="Tettelin H."/>
            <person name="Glass J.I."/>
            <person name="Rusch D."/>
            <person name="Podicherti R."/>
            <person name="Tsui H.-C.T."/>
            <person name="Winkler M.E."/>
        </authorList>
    </citation>
    <scope>NUCLEOTIDE SEQUENCE</scope>
</reference>
<dbReference type="AlphaFoldDB" id="A0A383ELF5"/>
<dbReference type="PROSITE" id="PS51257">
    <property type="entry name" value="PROKAR_LIPOPROTEIN"/>
    <property type="match status" value="1"/>
</dbReference>
<name>A0A383ELF5_9ZZZZ</name>
<protein>
    <submittedName>
        <fullName evidence="1">Uncharacterized protein</fullName>
    </submittedName>
</protein>